<evidence type="ECO:0000256" key="9">
    <source>
        <dbReference type="PROSITE-ProRule" id="PRU00560"/>
    </source>
</evidence>
<organism evidence="11 13">
    <name type="scientific">Clostridium ljungdahlii (strain ATCC 55383 / DSM 13528 / PETC)</name>
    <dbReference type="NCBI Taxonomy" id="748727"/>
    <lineage>
        <taxon>Bacteria</taxon>
        <taxon>Bacillati</taxon>
        <taxon>Bacillota</taxon>
        <taxon>Clostridia</taxon>
        <taxon>Eubacteriales</taxon>
        <taxon>Clostridiaceae</taxon>
        <taxon>Clostridium</taxon>
    </lineage>
</organism>
<dbReference type="AlphaFoldDB" id="D8GPX4"/>
<dbReference type="InterPro" id="IPR014016">
    <property type="entry name" value="UvrD-like_ATP-bd"/>
</dbReference>
<keyword evidence="4 9" id="KW-0067">ATP-binding</keyword>
<dbReference type="GO" id="GO:0016787">
    <property type="term" value="F:hydrolase activity"/>
    <property type="evidence" value="ECO:0007669"/>
    <property type="project" value="UniProtKB-UniRule"/>
</dbReference>
<dbReference type="STRING" id="748727.CLJU_c30170"/>
<dbReference type="InterPro" id="IPR014017">
    <property type="entry name" value="DNA_helicase_UvrD-like_C"/>
</dbReference>
<reference evidence="11" key="1">
    <citation type="submission" date="2009-07" db="EMBL/GenBank/DDBJ databases">
        <authorList>
            <person name="Koepke M."/>
            <person name="Hujer S."/>
            <person name="Held C."/>
            <person name="Wiezer A."/>
            <person name="Liesegang H."/>
            <person name="Ehrenreich A."/>
            <person name="Gottschalk G."/>
            <person name="Duerre P."/>
        </authorList>
    </citation>
    <scope>NUCLEOTIDE SEQUENCE</scope>
    <source>
        <strain evidence="11">DSM 13528</strain>
    </source>
</reference>
<dbReference type="Proteomes" id="UP000077020">
    <property type="component" value="Unassembled WGS sequence"/>
</dbReference>
<comment type="catalytic activity">
    <reaction evidence="8">
        <text>ATP + H2O = ADP + phosphate + H(+)</text>
        <dbReference type="Rhea" id="RHEA:13065"/>
        <dbReference type="ChEBI" id="CHEBI:15377"/>
        <dbReference type="ChEBI" id="CHEBI:15378"/>
        <dbReference type="ChEBI" id="CHEBI:30616"/>
        <dbReference type="ChEBI" id="CHEBI:43474"/>
        <dbReference type="ChEBI" id="CHEBI:456216"/>
        <dbReference type="EC" id="5.6.2.4"/>
    </reaction>
</comment>
<dbReference type="EC" id="5.6.2.4" evidence="7"/>
<feature type="domain" description="UvrD-like helicase ATP-binding" evidence="10">
    <location>
        <begin position="15"/>
        <end position="294"/>
    </location>
</feature>
<evidence type="ECO:0000256" key="7">
    <source>
        <dbReference type="ARBA" id="ARBA00034808"/>
    </source>
</evidence>
<dbReference type="OrthoDB" id="9765670at2"/>
<protein>
    <recommendedName>
        <fullName evidence="7">DNA 3'-5' helicase</fullName>
        <ecNumber evidence="7">5.6.2.4</ecNumber>
    </recommendedName>
</protein>
<dbReference type="PANTHER" id="PTHR11070">
    <property type="entry name" value="UVRD / RECB / PCRA DNA HELICASE FAMILY MEMBER"/>
    <property type="match status" value="1"/>
</dbReference>
<evidence type="ECO:0000313" key="11">
    <source>
        <dbReference type="EMBL" id="ADK16065.1"/>
    </source>
</evidence>
<keyword evidence="5" id="KW-0413">Isomerase</keyword>
<accession>D8GPX4</accession>
<evidence type="ECO:0000256" key="2">
    <source>
        <dbReference type="ARBA" id="ARBA00022801"/>
    </source>
</evidence>
<gene>
    <name evidence="12" type="primary">uvrD</name>
    <name evidence="11" type="ordered locus">CLJU_c30170</name>
    <name evidence="12" type="ORF">WX45_03689</name>
</gene>
<dbReference type="HOGENOM" id="CLU_004585_6_4_9"/>
<evidence type="ECO:0000256" key="8">
    <source>
        <dbReference type="ARBA" id="ARBA00048988"/>
    </source>
</evidence>
<evidence type="ECO:0000313" key="13">
    <source>
        <dbReference type="Proteomes" id="UP000001656"/>
    </source>
</evidence>
<dbReference type="RefSeq" id="WP_013239655.1">
    <property type="nucleotide sequence ID" value="NC_014328.1"/>
</dbReference>
<dbReference type="EMBL" id="LITS01000010">
    <property type="protein sequence ID" value="OAA87059.1"/>
    <property type="molecule type" value="Genomic_DNA"/>
</dbReference>
<proteinExistence type="predicted"/>
<keyword evidence="14" id="KW-1185">Reference proteome</keyword>
<dbReference type="eggNOG" id="COG0210">
    <property type="taxonomic scope" value="Bacteria"/>
</dbReference>
<dbReference type="KEGG" id="clj:CLJU_c30170"/>
<evidence type="ECO:0000313" key="14">
    <source>
        <dbReference type="Proteomes" id="UP000077020"/>
    </source>
</evidence>
<dbReference type="InterPro" id="IPR027417">
    <property type="entry name" value="P-loop_NTPase"/>
</dbReference>
<dbReference type="GO" id="GO:0005524">
    <property type="term" value="F:ATP binding"/>
    <property type="evidence" value="ECO:0007669"/>
    <property type="project" value="UniProtKB-UniRule"/>
</dbReference>
<feature type="binding site" evidence="9">
    <location>
        <begin position="36"/>
        <end position="43"/>
    </location>
    <ligand>
        <name>ATP</name>
        <dbReference type="ChEBI" id="CHEBI:30616"/>
    </ligand>
</feature>
<evidence type="ECO:0000256" key="6">
    <source>
        <dbReference type="ARBA" id="ARBA00034617"/>
    </source>
</evidence>
<reference evidence="11 13" key="2">
    <citation type="journal article" date="2010" name="Proc. Natl. Acad. Sci. U.S.A.">
        <title>Clostridium ljungdahlii represents a microbial production platform based on syngas.</title>
        <authorList>
            <person name="Kopke M."/>
            <person name="Held C."/>
            <person name="Hujer S."/>
            <person name="Liesegang H."/>
            <person name="Wiezer A."/>
            <person name="Wollherr A."/>
            <person name="Ehrenreich A."/>
            <person name="Liebl W."/>
            <person name="Gottschalk G."/>
            <person name="Durre P."/>
        </authorList>
    </citation>
    <scope>NUCLEOTIDE SEQUENCE [LARGE SCALE GENOMIC DNA]</scope>
    <source>
        <strain evidence="13">ATCC 55383 / DSM 13528 / PETC</strain>
        <strain evidence="11">DSM 13528</strain>
    </source>
</reference>
<evidence type="ECO:0000256" key="1">
    <source>
        <dbReference type="ARBA" id="ARBA00022741"/>
    </source>
</evidence>
<reference evidence="12 14" key="3">
    <citation type="journal article" date="2016" name="Biotechnol. Bioeng.">
        <title>Traits of selected Clostridium strains for syngas fermentation to ethanol.</title>
        <authorList>
            <person name="Martin M.E."/>
            <person name="Richter H."/>
            <person name="Saha S."/>
            <person name="Angenent L.T."/>
        </authorList>
    </citation>
    <scope>NUCLEOTIDE SEQUENCE [LARGE SCALE GENOMIC DNA]</scope>
    <source>
        <strain evidence="12 14">PETC</strain>
    </source>
</reference>
<dbReference type="PATRIC" id="fig|748727.19.peg.3766"/>
<sequence length="623" mass="72756">MEKIISEDKWFPADGIVLEENALSAIKEKNNVLVVAGPGAGKTELLAQKACYLLQTNKCNNPRRILAISFKKDAAENLKERVEKRCGKEQAERFDSMTYDAFAKQLLDHFYRGLPKEYRPCKNYAVNDDKSIEFSFKKSGFVNNSGKNISKFKKYFYDQLSSVTLPLEKSKSTNITERAWKLLLNGNGVDVKSCLTFQMISRLAEYMIRTNKYIKNALRCTYSYVFLDEFQDTTEIQYCLVKTCFMNSNCNMTAVGDNKQRIMLWAGALKNIFNDFCSDFSAVEKLLLMNHRSAPKLVQLQKMMYESLRDDTKEIICSEKWNKNDGEIYLYEFNDYHDEAKVVAMSIEKKYKSGFMLNDTCILTKQKPEKYTKDLIEELKKRGIRARIENDYQDLIKEPVTKLIINVLSLIFDNKRPDSWKYLVDYLSIAYKEQIDSDYDFLIEKESKLSHILKGYREDLSSCDDIKLFEDVVNGILNFCDIGTLKSIYPQYMQEDCFKYTVEKLITLLWNEYEEVGKNWSKTLESFKGLHSVPIMTIHKSKGLEYDSVYFIGLEDSAFWNFKKQPMEDRCAFFVALSRAKSYICFTFSKNRNVGFNNVQRHRNINEFYDLLENSKIAKVVRK</sequence>
<evidence type="ECO:0000259" key="10">
    <source>
        <dbReference type="PROSITE" id="PS51198"/>
    </source>
</evidence>
<dbReference type="Gene3D" id="3.40.50.300">
    <property type="entry name" value="P-loop containing nucleotide triphosphate hydrolases"/>
    <property type="match status" value="2"/>
</dbReference>
<dbReference type="InterPro" id="IPR000212">
    <property type="entry name" value="DNA_helicase_UvrD/REP"/>
</dbReference>
<dbReference type="GO" id="GO:0043138">
    <property type="term" value="F:3'-5' DNA helicase activity"/>
    <property type="evidence" value="ECO:0007669"/>
    <property type="project" value="UniProtKB-EC"/>
</dbReference>
<evidence type="ECO:0000256" key="3">
    <source>
        <dbReference type="ARBA" id="ARBA00022806"/>
    </source>
</evidence>
<keyword evidence="2 9" id="KW-0378">Hydrolase</keyword>
<keyword evidence="1 9" id="KW-0547">Nucleotide-binding</keyword>
<dbReference type="GO" id="GO:0003677">
    <property type="term" value="F:DNA binding"/>
    <property type="evidence" value="ECO:0007669"/>
    <property type="project" value="InterPro"/>
</dbReference>
<dbReference type="Pfam" id="PF00580">
    <property type="entry name" value="UvrD-helicase"/>
    <property type="match status" value="1"/>
</dbReference>
<dbReference type="SUPFAM" id="SSF52540">
    <property type="entry name" value="P-loop containing nucleoside triphosphate hydrolases"/>
    <property type="match status" value="1"/>
</dbReference>
<name>D8GPX4_CLOLD</name>
<dbReference type="Proteomes" id="UP000001656">
    <property type="component" value="Chromosome"/>
</dbReference>
<evidence type="ECO:0000313" key="12">
    <source>
        <dbReference type="EMBL" id="OAA87059.1"/>
    </source>
</evidence>
<comment type="catalytic activity">
    <reaction evidence="6">
        <text>Couples ATP hydrolysis with the unwinding of duplex DNA by translocating in the 3'-5' direction.</text>
        <dbReference type="EC" id="5.6.2.4"/>
    </reaction>
</comment>
<dbReference type="EMBL" id="CP001666">
    <property type="protein sequence ID" value="ADK16065.1"/>
    <property type="molecule type" value="Genomic_DNA"/>
</dbReference>
<dbReference type="Gene3D" id="1.10.486.10">
    <property type="entry name" value="PCRA, domain 4"/>
    <property type="match status" value="1"/>
</dbReference>
<dbReference type="PANTHER" id="PTHR11070:SF2">
    <property type="entry name" value="ATP-DEPENDENT DNA HELICASE SRS2"/>
    <property type="match status" value="1"/>
</dbReference>
<evidence type="ECO:0000256" key="4">
    <source>
        <dbReference type="ARBA" id="ARBA00022840"/>
    </source>
</evidence>
<dbReference type="PROSITE" id="PS51198">
    <property type="entry name" value="UVRD_HELICASE_ATP_BIND"/>
    <property type="match status" value="1"/>
</dbReference>
<evidence type="ECO:0000256" key="5">
    <source>
        <dbReference type="ARBA" id="ARBA00023235"/>
    </source>
</evidence>
<dbReference type="CDD" id="cd17932">
    <property type="entry name" value="DEXQc_UvrD"/>
    <property type="match status" value="1"/>
</dbReference>
<dbReference type="GO" id="GO:0000725">
    <property type="term" value="P:recombinational repair"/>
    <property type="evidence" value="ECO:0007669"/>
    <property type="project" value="TreeGrafter"/>
</dbReference>
<dbReference type="Pfam" id="PF13361">
    <property type="entry name" value="UvrD_C"/>
    <property type="match status" value="2"/>
</dbReference>
<keyword evidence="3 9" id="KW-0347">Helicase</keyword>